<comment type="similarity">
    <text evidence="2">Belongs to the PKI family.</text>
</comment>
<evidence type="ECO:0000256" key="3">
    <source>
        <dbReference type="ARBA" id="ARBA00023013"/>
    </source>
</evidence>
<comment type="function">
    <text evidence="1">Extremely potent competitive inhibitor of cAMP-dependent protein kinase activity, this protein interacts with the catalytic subunit of the enzyme after the cAMP-induced dissociation of its regulatory chains.</text>
</comment>
<keyword evidence="7" id="KW-1185">Reference proteome</keyword>
<feature type="compositionally biased region" description="Low complexity" evidence="4">
    <location>
        <begin position="236"/>
        <end position="245"/>
    </location>
</feature>
<feature type="compositionally biased region" description="Basic residues" evidence="4">
    <location>
        <begin position="69"/>
        <end position="80"/>
    </location>
</feature>
<feature type="region of interest" description="Disordered" evidence="4">
    <location>
        <begin position="61"/>
        <end position="86"/>
    </location>
</feature>
<evidence type="ECO:0000256" key="4">
    <source>
        <dbReference type="SAM" id="MobiDB-lite"/>
    </source>
</evidence>
<sequence>MKSNGSQRSMVEVSNAMATGAHRSIAGSRFCRSPREAYGGLDGETVSDRQHRHGLDKAQYQQRAAPLPRKPHQRHLHGGHRHPEQQPEQLHVVAKPKLIPRFTRFQVLRIIKLATMDKLRESDAPGADDPTRQRLATEGTAPGGVDGSGGSTGGNGCGERGTGSGEGGSDEYHHQFYNTGRIGRRNALPDILGTHCTTTTADLSSQLGALSTSECAGKPSDGSGVLSSSIAPPGSGQTQTTTGGT</sequence>
<evidence type="ECO:0000313" key="5">
    <source>
        <dbReference type="EMBL" id="KFB52080.1"/>
    </source>
</evidence>
<reference evidence="6" key="2">
    <citation type="submission" date="2020-05" db="UniProtKB">
        <authorList>
            <consortium name="EnsemblMetazoa"/>
        </authorList>
    </citation>
    <scope>IDENTIFICATION</scope>
</reference>
<dbReference type="VEuPathDB" id="VectorBase:ASIS018938"/>
<evidence type="ECO:0000256" key="1">
    <source>
        <dbReference type="ARBA" id="ARBA00002844"/>
    </source>
</evidence>
<dbReference type="EMBL" id="ATLV01025064">
    <property type="status" value="NOT_ANNOTATED_CDS"/>
    <property type="molecule type" value="Genomic_DNA"/>
</dbReference>
<accession>A0A084WPD6</accession>
<evidence type="ECO:0000313" key="7">
    <source>
        <dbReference type="Proteomes" id="UP000030765"/>
    </source>
</evidence>
<dbReference type="OrthoDB" id="6380180at2759"/>
<dbReference type="EMBL" id="ATLV01025066">
    <property type="status" value="NOT_ANNOTATED_CDS"/>
    <property type="molecule type" value="Genomic_DNA"/>
</dbReference>
<feature type="compositionally biased region" description="Gly residues" evidence="4">
    <location>
        <begin position="141"/>
        <end position="167"/>
    </location>
</feature>
<dbReference type="OMA" id="HLHGGHR"/>
<dbReference type="Proteomes" id="UP000030765">
    <property type="component" value="Unassembled WGS sequence"/>
</dbReference>
<evidence type="ECO:0000256" key="2">
    <source>
        <dbReference type="ARBA" id="ARBA00006393"/>
    </source>
</evidence>
<dbReference type="Pfam" id="PF02827">
    <property type="entry name" value="PKI"/>
    <property type="match status" value="1"/>
</dbReference>
<feature type="region of interest" description="Disordered" evidence="4">
    <location>
        <begin position="121"/>
        <end position="174"/>
    </location>
</feature>
<dbReference type="VEuPathDB" id="VectorBase:ASIC020268"/>
<keyword evidence="3" id="KW-0649">Protein kinase inhibitor</keyword>
<name>A0A084WPD6_ANOSI</name>
<protein>
    <submittedName>
        <fullName evidence="5">AGAP001779-PA-like protein</fullName>
    </submittedName>
</protein>
<dbReference type="EMBL" id="ATLV01025065">
    <property type="status" value="NOT_ANNOTATED_CDS"/>
    <property type="molecule type" value="Genomic_DNA"/>
</dbReference>
<evidence type="ECO:0000313" key="6">
    <source>
        <dbReference type="EnsemblMetazoa" id="ASIC020268-PA"/>
    </source>
</evidence>
<dbReference type="AlphaFoldDB" id="A0A084WPD6"/>
<organism evidence="5">
    <name type="scientific">Anopheles sinensis</name>
    <name type="common">Mosquito</name>
    <dbReference type="NCBI Taxonomy" id="74873"/>
    <lineage>
        <taxon>Eukaryota</taxon>
        <taxon>Metazoa</taxon>
        <taxon>Ecdysozoa</taxon>
        <taxon>Arthropoda</taxon>
        <taxon>Hexapoda</taxon>
        <taxon>Insecta</taxon>
        <taxon>Pterygota</taxon>
        <taxon>Neoptera</taxon>
        <taxon>Endopterygota</taxon>
        <taxon>Diptera</taxon>
        <taxon>Nematocera</taxon>
        <taxon>Culicoidea</taxon>
        <taxon>Culicidae</taxon>
        <taxon>Anophelinae</taxon>
        <taxon>Anopheles</taxon>
    </lineage>
</organism>
<dbReference type="InterPro" id="IPR004171">
    <property type="entry name" value="cAMP_dep_PKI"/>
</dbReference>
<dbReference type="EnsemblMetazoa" id="ASIC020268-RA">
    <property type="protein sequence ID" value="ASIC020268-PA"/>
    <property type="gene ID" value="ASIC020268"/>
</dbReference>
<dbReference type="EMBL" id="KE525368">
    <property type="protein sequence ID" value="KFB52080.1"/>
    <property type="molecule type" value="Genomic_DNA"/>
</dbReference>
<proteinExistence type="inferred from homology"/>
<dbReference type="PANTHER" id="PTHR15416">
    <property type="entry name" value="CAMP-DEPENDENT PROTEIN KINASE INHIBITOR/PKI"/>
    <property type="match status" value="1"/>
</dbReference>
<gene>
    <name evidence="5" type="ORF">ZHAS_00020268</name>
</gene>
<feature type="region of interest" description="Disordered" evidence="4">
    <location>
        <begin position="209"/>
        <end position="245"/>
    </location>
</feature>
<dbReference type="GO" id="GO:0004862">
    <property type="term" value="F:cAMP-dependent protein kinase inhibitor activity"/>
    <property type="evidence" value="ECO:0007669"/>
    <property type="project" value="InterPro"/>
</dbReference>
<reference evidence="5 7" key="1">
    <citation type="journal article" date="2014" name="BMC Genomics">
        <title>Genome sequence of Anopheles sinensis provides insight into genetics basis of mosquito competence for malaria parasites.</title>
        <authorList>
            <person name="Zhou D."/>
            <person name="Zhang D."/>
            <person name="Ding G."/>
            <person name="Shi L."/>
            <person name="Hou Q."/>
            <person name="Ye Y."/>
            <person name="Xu Y."/>
            <person name="Zhou H."/>
            <person name="Xiong C."/>
            <person name="Li S."/>
            <person name="Yu J."/>
            <person name="Hong S."/>
            <person name="Yu X."/>
            <person name="Zou P."/>
            <person name="Chen C."/>
            <person name="Chang X."/>
            <person name="Wang W."/>
            <person name="Lv Y."/>
            <person name="Sun Y."/>
            <person name="Ma L."/>
            <person name="Shen B."/>
            <person name="Zhu C."/>
        </authorList>
    </citation>
    <scope>NUCLEOTIDE SEQUENCE [LARGE SCALE GENOMIC DNA]</scope>
</reference>